<name>A0ABV3C0D1_9ACTN</name>
<gene>
    <name evidence="1" type="ORF">ABZ921_39490</name>
</gene>
<reference evidence="1 2" key="1">
    <citation type="submission" date="2024-06" db="EMBL/GenBank/DDBJ databases">
        <title>The Natural Products Discovery Center: Release of the First 8490 Sequenced Strains for Exploring Actinobacteria Biosynthetic Diversity.</title>
        <authorList>
            <person name="Kalkreuter E."/>
            <person name="Kautsar S.A."/>
            <person name="Yang D."/>
            <person name="Bader C.D."/>
            <person name="Teijaro C.N."/>
            <person name="Fluegel L."/>
            <person name="Davis C.M."/>
            <person name="Simpson J.R."/>
            <person name="Lauterbach L."/>
            <person name="Steele A.D."/>
            <person name="Gui C."/>
            <person name="Meng S."/>
            <person name="Li G."/>
            <person name="Viehrig K."/>
            <person name="Ye F."/>
            <person name="Su P."/>
            <person name="Kiefer A.F."/>
            <person name="Nichols A."/>
            <person name="Cepeda A.J."/>
            <person name="Yan W."/>
            <person name="Fan B."/>
            <person name="Jiang Y."/>
            <person name="Adhikari A."/>
            <person name="Zheng C.-J."/>
            <person name="Schuster L."/>
            <person name="Cowan T.M."/>
            <person name="Smanski M.J."/>
            <person name="Chevrette M.G."/>
            <person name="De Carvalho L.P.S."/>
            <person name="Shen B."/>
        </authorList>
    </citation>
    <scope>NUCLEOTIDE SEQUENCE [LARGE SCALE GENOMIC DNA]</scope>
    <source>
        <strain evidence="1 2">NPDC046838</strain>
    </source>
</reference>
<sequence length="348" mass="38432">MREHLTAHSDASTALSLLSDQQLHRLVDSAEPLGVGIGGSSALLKVAGVPVFAKRVPVTERELRPEHVRSTANVFDLPAFCQYGVGSPGFGVWREVAAHTMTTNWVLTGQHHAFPLMYHWRVLPGPVQDLPDELADVERAVAYWGGATAVRDRIEALKEAPASLVLFLEYVPQTLHEWLTEQVRIGGRAADRACRLVEQELITGTSFMNDRGLLHFDAHFQNILTDGRRLYFSDFGLALSSRFDLSPEESGFLDRHRTYDRAYTLSYLVNALISALYGYDRAEREALIRACADGAPPPAGPAEARAILTRYAPLAAVVTEFYGRLLQESRDIPYPREAVGRVLGGLGP</sequence>
<keyword evidence="1" id="KW-0808">Transferase</keyword>
<accession>A0ABV3C0D1</accession>
<dbReference type="EMBL" id="JBEYXV010000029">
    <property type="protein sequence ID" value="MEU6826725.1"/>
    <property type="molecule type" value="Genomic_DNA"/>
</dbReference>
<dbReference type="RefSeq" id="WP_359358185.1">
    <property type="nucleotide sequence ID" value="NZ_JBEYXV010000029.1"/>
</dbReference>
<dbReference type="GO" id="GO:0016301">
    <property type="term" value="F:kinase activity"/>
    <property type="evidence" value="ECO:0007669"/>
    <property type="project" value="UniProtKB-KW"/>
</dbReference>
<keyword evidence="1" id="KW-0418">Kinase</keyword>
<evidence type="ECO:0000313" key="1">
    <source>
        <dbReference type="EMBL" id="MEU6826725.1"/>
    </source>
</evidence>
<protein>
    <submittedName>
        <fullName evidence="1">Serine/threonine-protein kinase</fullName>
    </submittedName>
</protein>
<organism evidence="1 2">
    <name type="scientific">Streptomyces atriruber</name>
    <dbReference type="NCBI Taxonomy" id="545121"/>
    <lineage>
        <taxon>Bacteria</taxon>
        <taxon>Bacillati</taxon>
        <taxon>Actinomycetota</taxon>
        <taxon>Actinomycetes</taxon>
        <taxon>Kitasatosporales</taxon>
        <taxon>Streptomycetaceae</taxon>
        <taxon>Streptomyces</taxon>
    </lineage>
</organism>
<comment type="caution">
    <text evidence="1">The sequence shown here is derived from an EMBL/GenBank/DDBJ whole genome shotgun (WGS) entry which is preliminary data.</text>
</comment>
<proteinExistence type="predicted"/>
<dbReference type="InterPro" id="IPR011009">
    <property type="entry name" value="Kinase-like_dom_sf"/>
</dbReference>
<dbReference type="Gene3D" id="1.10.510.10">
    <property type="entry name" value="Transferase(Phosphotransferase) domain 1"/>
    <property type="match status" value="1"/>
</dbReference>
<dbReference type="Proteomes" id="UP001551176">
    <property type="component" value="Unassembled WGS sequence"/>
</dbReference>
<dbReference type="SUPFAM" id="SSF56112">
    <property type="entry name" value="Protein kinase-like (PK-like)"/>
    <property type="match status" value="1"/>
</dbReference>
<keyword evidence="2" id="KW-1185">Reference proteome</keyword>
<evidence type="ECO:0000313" key="2">
    <source>
        <dbReference type="Proteomes" id="UP001551176"/>
    </source>
</evidence>